<comment type="subcellular location">
    <subcellularLocation>
        <location evidence="1">Nucleus</location>
    </subcellularLocation>
</comment>
<feature type="region of interest" description="Disordered" evidence="8">
    <location>
        <begin position="498"/>
        <end position="552"/>
    </location>
</feature>
<feature type="compositionally biased region" description="Low complexity" evidence="8">
    <location>
        <begin position="712"/>
        <end position="725"/>
    </location>
</feature>
<dbReference type="PROSITE" id="PS50073">
    <property type="entry name" value="COPPER_FIST_2"/>
    <property type="match status" value="1"/>
</dbReference>
<feature type="domain" description="Copper-fist" evidence="9">
    <location>
        <begin position="1"/>
        <end position="40"/>
    </location>
</feature>
<dbReference type="InterPro" id="IPR051763">
    <property type="entry name" value="Copper_Homeo_Regul"/>
</dbReference>
<feature type="region of interest" description="Disordered" evidence="8">
    <location>
        <begin position="595"/>
        <end position="655"/>
    </location>
</feature>
<keyword evidence="4" id="KW-0186">Copper</keyword>
<dbReference type="GO" id="GO:0006878">
    <property type="term" value="P:intracellular copper ion homeostasis"/>
    <property type="evidence" value="ECO:0007669"/>
    <property type="project" value="TreeGrafter"/>
</dbReference>
<dbReference type="PRINTS" id="PR00617">
    <property type="entry name" value="COPPERFIST"/>
</dbReference>
<dbReference type="GO" id="GO:0000981">
    <property type="term" value="F:DNA-binding transcription factor activity, RNA polymerase II-specific"/>
    <property type="evidence" value="ECO:0007669"/>
    <property type="project" value="TreeGrafter"/>
</dbReference>
<gene>
    <name evidence="10" type="ORF">HG535_0H01720</name>
</gene>
<feature type="compositionally biased region" description="Polar residues" evidence="8">
    <location>
        <begin position="252"/>
        <end position="275"/>
    </location>
</feature>
<dbReference type="KEGG" id="zmk:HG535_0H01720"/>
<organism evidence="10 11">
    <name type="scientific">Zygotorulaspora mrakii</name>
    <name type="common">Zygosaccharomyces mrakii</name>
    <dbReference type="NCBI Taxonomy" id="42260"/>
    <lineage>
        <taxon>Eukaryota</taxon>
        <taxon>Fungi</taxon>
        <taxon>Dikarya</taxon>
        <taxon>Ascomycota</taxon>
        <taxon>Saccharomycotina</taxon>
        <taxon>Saccharomycetes</taxon>
        <taxon>Saccharomycetales</taxon>
        <taxon>Saccharomycetaceae</taxon>
        <taxon>Zygotorulaspora</taxon>
    </lineage>
</organism>
<dbReference type="GO" id="GO:0006879">
    <property type="term" value="P:intracellular iron ion homeostasis"/>
    <property type="evidence" value="ECO:0007669"/>
    <property type="project" value="TreeGrafter"/>
</dbReference>
<keyword evidence="11" id="KW-1185">Reference proteome</keyword>
<dbReference type="Gene3D" id="3.90.430.10">
    <property type="entry name" value="Copper fist DNA-binding domain"/>
    <property type="match status" value="1"/>
</dbReference>
<evidence type="ECO:0000256" key="5">
    <source>
        <dbReference type="ARBA" id="ARBA00023015"/>
    </source>
</evidence>
<feature type="region of interest" description="Disordered" evidence="8">
    <location>
        <begin position="205"/>
        <end position="275"/>
    </location>
</feature>
<dbReference type="Pfam" id="PF00649">
    <property type="entry name" value="Copper-fist"/>
    <property type="match status" value="1"/>
</dbReference>
<dbReference type="FunFam" id="3.90.430.10:FF:000001">
    <property type="entry name" value="Copper fist DNA-binding protein"/>
    <property type="match status" value="1"/>
</dbReference>
<evidence type="ECO:0000256" key="1">
    <source>
        <dbReference type="ARBA" id="ARBA00004123"/>
    </source>
</evidence>
<dbReference type="SMART" id="SM00412">
    <property type="entry name" value="Cu_FIST"/>
    <property type="match status" value="1"/>
</dbReference>
<evidence type="ECO:0000256" key="7">
    <source>
        <dbReference type="ARBA" id="ARBA00023242"/>
    </source>
</evidence>
<accession>A0A7H9B844</accession>
<name>A0A7H9B844_ZYGMR</name>
<keyword evidence="5" id="KW-0805">Transcription regulation</keyword>
<dbReference type="PANTHER" id="PTHR28088:SF5">
    <property type="entry name" value="TRANSCRIPTIONAL ACTIVATOR HAA1-RELATED"/>
    <property type="match status" value="1"/>
</dbReference>
<dbReference type="Proteomes" id="UP000509704">
    <property type="component" value="Chromosome 8"/>
</dbReference>
<keyword evidence="3" id="KW-0862">Zinc</keyword>
<evidence type="ECO:0000259" key="9">
    <source>
        <dbReference type="PROSITE" id="PS50073"/>
    </source>
</evidence>
<dbReference type="PROSITE" id="PS01119">
    <property type="entry name" value="COPPER_FIST_1"/>
    <property type="match status" value="1"/>
</dbReference>
<dbReference type="GO" id="GO:0000978">
    <property type="term" value="F:RNA polymerase II cis-regulatory region sequence-specific DNA binding"/>
    <property type="evidence" value="ECO:0007669"/>
    <property type="project" value="TreeGrafter"/>
</dbReference>
<keyword evidence="2" id="KW-0479">Metal-binding</keyword>
<evidence type="ECO:0000256" key="6">
    <source>
        <dbReference type="ARBA" id="ARBA00023163"/>
    </source>
</evidence>
<keyword evidence="6" id="KW-0804">Transcription</keyword>
<evidence type="ECO:0000256" key="4">
    <source>
        <dbReference type="ARBA" id="ARBA00023008"/>
    </source>
</evidence>
<dbReference type="InterPro" id="IPR001083">
    <property type="entry name" value="Cu_fist_DNA-bd_dom"/>
</dbReference>
<dbReference type="EMBL" id="CP058611">
    <property type="protein sequence ID" value="QLG74845.1"/>
    <property type="molecule type" value="Genomic_DNA"/>
</dbReference>
<evidence type="ECO:0000256" key="3">
    <source>
        <dbReference type="ARBA" id="ARBA00022833"/>
    </source>
</evidence>
<feature type="region of interest" description="Disordered" evidence="8">
    <location>
        <begin position="708"/>
        <end position="727"/>
    </location>
</feature>
<keyword evidence="7" id="KW-0539">Nucleus</keyword>
<dbReference type="InterPro" id="IPR036395">
    <property type="entry name" value="Cu_fist_DNA-bd_dom_sf"/>
</dbReference>
<evidence type="ECO:0000256" key="2">
    <source>
        <dbReference type="ARBA" id="ARBA00022723"/>
    </source>
</evidence>
<reference evidence="10 11" key="1">
    <citation type="submission" date="2020-07" db="EMBL/GenBank/DDBJ databases">
        <title>The yeast mating-type switching endonuclease HO is a domesticated member of an unorthodox homing genetic element family.</title>
        <authorList>
            <person name="Coughlan A.Y."/>
            <person name="Lombardi L."/>
            <person name="Braun-Galleani S."/>
            <person name="Martos A.R."/>
            <person name="Galeote V."/>
            <person name="Bigey F."/>
            <person name="Dequin S."/>
            <person name="Byrne K.P."/>
            <person name="Wolfe K.H."/>
        </authorList>
    </citation>
    <scope>NUCLEOTIDE SEQUENCE [LARGE SCALE GENOMIC DNA]</scope>
    <source>
        <strain evidence="10 11">NRRL Y-6702</strain>
    </source>
</reference>
<evidence type="ECO:0000313" key="11">
    <source>
        <dbReference type="Proteomes" id="UP000509704"/>
    </source>
</evidence>
<proteinExistence type="predicted"/>
<dbReference type="OrthoDB" id="5600085at2759"/>
<dbReference type="GeneID" id="59238648"/>
<dbReference type="PANTHER" id="PTHR28088">
    <property type="entry name" value="TRANSCRIPTIONAL ACTIVATOR HAA1-RELATED"/>
    <property type="match status" value="1"/>
</dbReference>
<dbReference type="GO" id="GO:0005507">
    <property type="term" value="F:copper ion binding"/>
    <property type="evidence" value="ECO:0007669"/>
    <property type="project" value="InterPro"/>
</dbReference>
<feature type="compositionally biased region" description="Low complexity" evidence="8">
    <location>
        <begin position="624"/>
        <end position="648"/>
    </location>
</feature>
<feature type="compositionally biased region" description="Polar residues" evidence="8">
    <location>
        <begin position="542"/>
        <end position="552"/>
    </location>
</feature>
<protein>
    <recommendedName>
        <fullName evidence="9">Copper-fist domain-containing protein</fullName>
    </recommendedName>
</protein>
<dbReference type="AlphaFoldDB" id="A0A7H9B844"/>
<dbReference type="SMART" id="SM01090">
    <property type="entry name" value="Copper-fist"/>
    <property type="match status" value="1"/>
</dbReference>
<feature type="compositionally biased region" description="Polar residues" evidence="8">
    <location>
        <begin position="613"/>
        <end position="623"/>
    </location>
</feature>
<dbReference type="RefSeq" id="XP_037146570.1">
    <property type="nucleotide sequence ID" value="XM_037290675.1"/>
</dbReference>
<evidence type="ECO:0000256" key="8">
    <source>
        <dbReference type="SAM" id="MobiDB-lite"/>
    </source>
</evidence>
<dbReference type="GO" id="GO:0045944">
    <property type="term" value="P:positive regulation of transcription by RNA polymerase II"/>
    <property type="evidence" value="ECO:0007669"/>
    <property type="project" value="TreeGrafter"/>
</dbReference>
<dbReference type="GO" id="GO:0005634">
    <property type="term" value="C:nucleus"/>
    <property type="evidence" value="ECO:0007669"/>
    <property type="project" value="UniProtKB-SubCell"/>
</dbReference>
<evidence type="ECO:0000313" key="10">
    <source>
        <dbReference type="EMBL" id="QLG74845.1"/>
    </source>
</evidence>
<feature type="compositionally biased region" description="Low complexity" evidence="8">
    <location>
        <begin position="214"/>
        <end position="251"/>
    </location>
</feature>
<sequence length="742" mass="82261">MVLINGVKYACERCIRGHRVTTCNHTDQPLMMIKPKGRPSTTCDHCKELRKNKNANPSGACTCGRLEKKRLAQKAKEEARAKAREEKKIKDCKCVNDENCKCHGTRRSIRKRSSGITLKKDSGSIHTNEDHLMSPISIDSRNNFSIGGGNNNNISEASLRDHELNGKVSKEYHHVPSLHSISSFQSTRSLDNNFSIPQSPPLVSAHYNSSYSANGKNNQANNNSNNSNNNNNNNNSSNISSNMNHSSSFVNWDNSSITSSETHLQPEKNTSVGLDPLQNTKRISSLTRARVGEVTIPLEEYVPSSIDGVGKVNDTNSLSQDWSFDNNPSSSNLNSSYSNISAMNSNNNTNTHNGLLDMFLDSSSIPALSRANLLLQEKNNLLKDEINNNSTPANSANNNINSNYTSNGFHAGQDALHHYSIKNHFNNNNANASTNVISKSHSSSNFNAPNNLINNNAKGSFWIDSSNIDQSETFSADNESVRSVEVLSLTPSFMDIPDRSSSFQHIHNQNHPHHPQSNLQRQSLDSERLKQRSSSIHRNHRYPQSSYVGQSVHNVRSQPITVNPSMVSNVDDTISLNSLQSPTSSLHENGFMSASTDYFQGPKQVSDRLKSPRSLSNTENVTISQQSRLPSHQQQQYTSQSRQSSHYQKLSENNKEQASQLFTDLGLTLDSDQFLGLSTADQSQYEDPMRKNQRENNNPLSFANSMIKSETSPASSNQAASPPSQLLNEKNYADLDSFMSIL</sequence>
<dbReference type="SUPFAM" id="SSF57879">
    <property type="entry name" value="Zinc domain conserved in yeast copper-regulated transcription factors"/>
    <property type="match status" value="1"/>
</dbReference>